<dbReference type="EMBL" id="QJTK01000006">
    <property type="protein sequence ID" value="PYF09978.1"/>
    <property type="molecule type" value="Genomic_DNA"/>
</dbReference>
<proteinExistence type="predicted"/>
<sequence length="89" mass="9418">MDLKLADPKGLIRESYRIEGIGGIECRSIFLDWALSLAPSTDQTEAMRTVLSSYGGDASHPMSEVLAEGLASAEAPPARRGGRAGRVSV</sequence>
<name>A0A318TZX8_9RHOB</name>
<dbReference type="RefSeq" id="WP_110805672.1">
    <property type="nucleotide sequence ID" value="NZ_QJTK01000006.1"/>
</dbReference>
<gene>
    <name evidence="2" type="ORF">C8J30_106110</name>
</gene>
<evidence type="ECO:0000256" key="1">
    <source>
        <dbReference type="SAM" id="MobiDB-lite"/>
    </source>
</evidence>
<comment type="caution">
    <text evidence="2">The sequence shown here is derived from an EMBL/GenBank/DDBJ whole genome shotgun (WGS) entry which is preliminary data.</text>
</comment>
<reference evidence="2 3" key="1">
    <citation type="submission" date="2018-06" db="EMBL/GenBank/DDBJ databases">
        <title>Genomic Encyclopedia of Type Strains, Phase III (KMG-III): the genomes of soil and plant-associated and newly described type strains.</title>
        <authorList>
            <person name="Whitman W."/>
        </authorList>
    </citation>
    <scope>NUCLEOTIDE SEQUENCE [LARGE SCALE GENOMIC DNA]</scope>
    <source>
        <strain evidence="2 3">JA737</strain>
    </source>
</reference>
<evidence type="ECO:0000313" key="2">
    <source>
        <dbReference type="EMBL" id="PYF09978.1"/>
    </source>
</evidence>
<protein>
    <submittedName>
        <fullName evidence="2">Uncharacterized protein</fullName>
    </submittedName>
</protein>
<dbReference type="AlphaFoldDB" id="A0A318TZX8"/>
<dbReference type="OrthoDB" id="7778431at2"/>
<accession>A0A318TZX8</accession>
<organism evidence="2 3">
    <name type="scientific">Rhodobacter viridis</name>
    <dbReference type="NCBI Taxonomy" id="1054202"/>
    <lineage>
        <taxon>Bacteria</taxon>
        <taxon>Pseudomonadati</taxon>
        <taxon>Pseudomonadota</taxon>
        <taxon>Alphaproteobacteria</taxon>
        <taxon>Rhodobacterales</taxon>
        <taxon>Rhodobacter group</taxon>
        <taxon>Rhodobacter</taxon>
    </lineage>
</organism>
<dbReference type="Proteomes" id="UP000247727">
    <property type="component" value="Unassembled WGS sequence"/>
</dbReference>
<evidence type="ECO:0000313" key="3">
    <source>
        <dbReference type="Proteomes" id="UP000247727"/>
    </source>
</evidence>
<keyword evidence="3" id="KW-1185">Reference proteome</keyword>
<feature type="region of interest" description="Disordered" evidence="1">
    <location>
        <begin position="70"/>
        <end position="89"/>
    </location>
</feature>